<dbReference type="GO" id="GO:0005634">
    <property type="term" value="C:nucleus"/>
    <property type="evidence" value="ECO:0007669"/>
    <property type="project" value="TreeGrafter"/>
</dbReference>
<dbReference type="GO" id="GO:0000977">
    <property type="term" value="F:RNA polymerase II transcription regulatory region sequence-specific DNA binding"/>
    <property type="evidence" value="ECO:0007669"/>
    <property type="project" value="TreeGrafter"/>
</dbReference>
<sequence>MLVGSDVTGHRKARVCRRRRTTNRRVLRECVQRSCRGSWVKEKTPFCEKFLWFLLVLNKLETTGGRPKRFWVNTEDPCLAMPLPSISGMDPPFGDAFENYSFTDQALTSTDLLASSSDPDFMYELDRDVSCRESPRAEILLAGDRKEMENIEHLTELLDSDPTYSSTFEQWDSYWEDLTKYTKLTSCDIWGSKEVDFLGLDDFSSPYQDEEVIGQTPTLAQLNSEDSQPVSDTLYHPDLLLSQKNHPHPPPSHSKKGSGRQPVPSCSSARSPLPDFAECAQKATWPIASTTETMSKAVGAKVRIGAQRRPTADLAPPPVNIATFVEGASVAKSAAVAPASSPAPSSAGPAPSCPLTQREAETPKLEPAPVPESVTAPAADPQLLPVAGGSQDSGGDPSRDKEEEHNYSLFVTQGKMDVSAEPDAEDEDGVELEDEDHDEGFGSEHELSENDEEEEGGGGGRGEGEGGGGGGGGG</sequence>
<accession>A0A9Q1EVN7</accession>
<dbReference type="AlphaFoldDB" id="A0A9Q1EVN7"/>
<gene>
    <name evidence="2" type="ORF">SKAU_G00301080</name>
</gene>
<dbReference type="PANTHER" id="PTHR21552">
    <property type="entry name" value="ADULT RETINA PROTEIN"/>
    <property type="match status" value="1"/>
</dbReference>
<feature type="compositionally biased region" description="Acidic residues" evidence="1">
    <location>
        <begin position="420"/>
        <end position="438"/>
    </location>
</feature>
<feature type="region of interest" description="Disordered" evidence="1">
    <location>
        <begin position="240"/>
        <end position="271"/>
    </location>
</feature>
<evidence type="ECO:0000313" key="3">
    <source>
        <dbReference type="Proteomes" id="UP001152622"/>
    </source>
</evidence>
<comment type="caution">
    <text evidence="2">The sequence shown here is derived from an EMBL/GenBank/DDBJ whole genome shotgun (WGS) entry which is preliminary data.</text>
</comment>
<reference evidence="2" key="1">
    <citation type="journal article" date="2023" name="Science">
        <title>Genome structures resolve the early diversification of teleost fishes.</title>
        <authorList>
            <person name="Parey E."/>
            <person name="Louis A."/>
            <person name="Montfort J."/>
            <person name="Bouchez O."/>
            <person name="Roques C."/>
            <person name="Iampietro C."/>
            <person name="Lluch J."/>
            <person name="Castinel A."/>
            <person name="Donnadieu C."/>
            <person name="Desvignes T."/>
            <person name="Floi Bucao C."/>
            <person name="Jouanno E."/>
            <person name="Wen M."/>
            <person name="Mejri S."/>
            <person name="Dirks R."/>
            <person name="Jansen H."/>
            <person name="Henkel C."/>
            <person name="Chen W.J."/>
            <person name="Zahm M."/>
            <person name="Cabau C."/>
            <person name="Klopp C."/>
            <person name="Thompson A.W."/>
            <person name="Robinson-Rechavi M."/>
            <person name="Braasch I."/>
            <person name="Lecointre G."/>
            <person name="Bobe J."/>
            <person name="Postlethwait J.H."/>
            <person name="Berthelot C."/>
            <person name="Roest Crollius H."/>
            <person name="Guiguen Y."/>
        </authorList>
    </citation>
    <scope>NUCLEOTIDE SEQUENCE</scope>
    <source>
        <strain evidence="2">WJC10195</strain>
    </source>
</reference>
<name>A0A9Q1EVN7_SYNKA</name>
<dbReference type="Proteomes" id="UP001152622">
    <property type="component" value="Chromosome 12"/>
</dbReference>
<dbReference type="EMBL" id="JAINUF010000012">
    <property type="protein sequence ID" value="KAJ8345915.1"/>
    <property type="molecule type" value="Genomic_DNA"/>
</dbReference>
<evidence type="ECO:0000256" key="1">
    <source>
        <dbReference type="SAM" id="MobiDB-lite"/>
    </source>
</evidence>
<protein>
    <submittedName>
        <fullName evidence="2">Uncharacterized protein</fullName>
    </submittedName>
</protein>
<evidence type="ECO:0000313" key="2">
    <source>
        <dbReference type="EMBL" id="KAJ8345915.1"/>
    </source>
</evidence>
<dbReference type="PANTHER" id="PTHR21552:SF2">
    <property type="entry name" value="CREB3 REGULATORY FACTOR"/>
    <property type="match status" value="1"/>
</dbReference>
<organism evidence="2 3">
    <name type="scientific">Synaphobranchus kaupii</name>
    <name type="common">Kaup's arrowtooth eel</name>
    <dbReference type="NCBI Taxonomy" id="118154"/>
    <lineage>
        <taxon>Eukaryota</taxon>
        <taxon>Metazoa</taxon>
        <taxon>Chordata</taxon>
        <taxon>Craniata</taxon>
        <taxon>Vertebrata</taxon>
        <taxon>Euteleostomi</taxon>
        <taxon>Actinopterygii</taxon>
        <taxon>Neopterygii</taxon>
        <taxon>Teleostei</taxon>
        <taxon>Anguilliformes</taxon>
        <taxon>Synaphobranchidae</taxon>
        <taxon>Synaphobranchus</taxon>
    </lineage>
</organism>
<dbReference type="GO" id="GO:0006986">
    <property type="term" value="P:response to unfolded protein"/>
    <property type="evidence" value="ECO:0007669"/>
    <property type="project" value="InterPro"/>
</dbReference>
<keyword evidence="3" id="KW-1185">Reference proteome</keyword>
<dbReference type="OrthoDB" id="8931646at2759"/>
<feature type="region of interest" description="Disordered" evidence="1">
    <location>
        <begin position="364"/>
        <end position="474"/>
    </location>
</feature>
<proteinExistence type="predicted"/>
<dbReference type="GO" id="GO:0000981">
    <property type="term" value="F:DNA-binding transcription factor activity, RNA polymerase II-specific"/>
    <property type="evidence" value="ECO:0007669"/>
    <property type="project" value="TreeGrafter"/>
</dbReference>
<dbReference type="InterPro" id="IPR039165">
    <property type="entry name" value="CREBRF"/>
</dbReference>
<feature type="compositionally biased region" description="Gly residues" evidence="1">
    <location>
        <begin position="457"/>
        <end position="474"/>
    </location>
</feature>
<feature type="compositionally biased region" description="Basic and acidic residues" evidence="1">
    <location>
        <begin position="397"/>
        <end position="406"/>
    </location>
</feature>
<feature type="compositionally biased region" description="Basic and acidic residues" evidence="1">
    <location>
        <begin position="439"/>
        <end position="448"/>
    </location>
</feature>